<proteinExistence type="predicted"/>
<reference evidence="1" key="1">
    <citation type="submission" date="2020-03" db="EMBL/GenBank/DDBJ databases">
        <authorList>
            <person name="Weist P."/>
        </authorList>
    </citation>
    <scope>NUCLEOTIDE SEQUENCE</scope>
</reference>
<keyword evidence="2" id="KW-1185">Reference proteome</keyword>
<gene>
    <name evidence="1" type="ORF">PLEPLA_LOCUS22613</name>
</gene>
<name>A0A9N7YRA8_PLEPL</name>
<dbReference type="AlphaFoldDB" id="A0A9N7YRA8"/>
<dbReference type="EMBL" id="CADEAL010001671">
    <property type="protein sequence ID" value="CAB1434571.1"/>
    <property type="molecule type" value="Genomic_DNA"/>
</dbReference>
<accession>A0A9N7YRA8</accession>
<evidence type="ECO:0000313" key="2">
    <source>
        <dbReference type="Proteomes" id="UP001153269"/>
    </source>
</evidence>
<dbReference type="Proteomes" id="UP001153269">
    <property type="component" value="Unassembled WGS sequence"/>
</dbReference>
<comment type="caution">
    <text evidence="1">The sequence shown here is derived from an EMBL/GenBank/DDBJ whole genome shotgun (WGS) entry which is preliminary data.</text>
</comment>
<evidence type="ECO:0000313" key="1">
    <source>
        <dbReference type="EMBL" id="CAB1434571.1"/>
    </source>
</evidence>
<organism evidence="1 2">
    <name type="scientific">Pleuronectes platessa</name>
    <name type="common">European plaice</name>
    <dbReference type="NCBI Taxonomy" id="8262"/>
    <lineage>
        <taxon>Eukaryota</taxon>
        <taxon>Metazoa</taxon>
        <taxon>Chordata</taxon>
        <taxon>Craniata</taxon>
        <taxon>Vertebrata</taxon>
        <taxon>Euteleostomi</taxon>
        <taxon>Actinopterygii</taxon>
        <taxon>Neopterygii</taxon>
        <taxon>Teleostei</taxon>
        <taxon>Neoteleostei</taxon>
        <taxon>Acanthomorphata</taxon>
        <taxon>Carangaria</taxon>
        <taxon>Pleuronectiformes</taxon>
        <taxon>Pleuronectoidei</taxon>
        <taxon>Pleuronectidae</taxon>
        <taxon>Pleuronectes</taxon>
    </lineage>
</organism>
<protein>
    <submittedName>
        <fullName evidence="1">Uncharacterized protein</fullName>
    </submittedName>
</protein>
<sequence>MAAAAAAAAAAVERTDKSSLKTNRSMLQPVLDGITDRTRPLLSLLSPPLPFSPPSLTPHSFLSHSAVPVAGWGGRLGASTLLQTHCRAVMVVVVLLAAQGAFGGYVRLEEVVGGGS</sequence>